<dbReference type="OrthoDB" id="498204at2759"/>
<dbReference type="Proteomes" id="UP000000759">
    <property type="component" value="Chromosome 27"/>
</dbReference>
<dbReference type="RefSeq" id="XP_002184978.1">
    <property type="nucleotide sequence ID" value="XM_002184942.1"/>
</dbReference>
<dbReference type="Gene3D" id="3.50.50.60">
    <property type="entry name" value="FAD/NAD(P)-binding domain"/>
    <property type="match status" value="1"/>
</dbReference>
<dbReference type="EMBL" id="CM000629">
    <property type="protein sequence ID" value="EEC43425.1"/>
    <property type="molecule type" value="Genomic_DNA"/>
</dbReference>
<sequence>MASNDDVYDLVVVGGGIVGLAILRAATLEGWRCALIERESDLLSWASGSNSGIICTGVDATPGTLERALIRDSISRIRLFCAEMNVPNRPCGSLVCHWPWDMEDRLQKVLLESHEAGDTHACYLSADQVKRMEPNLNPDCLGAIHIPGEIVVDPWLFSIAFASHARENGASIFTNFCFDAESSQYNDGVWTICRVRESIDATRNVPDKLKAKVLVNASGVWADLIDRDICNETKFTVRPRRGQYQIFSSNYQTTITHPIQPIPTQRTKGVFVFSSLYDQVIVGPTALDQDSRTDRSIDREVANELAKNGKRILRELDLSNDQIGEYAGIRPGTDRRDYQISFDYSRRWISAAGIRSTGLTASLGIGHHVARLLQSVLPEPTVLSESMETTPLPPVPLLVEEFHNRSDGSVHIGGHDYKVTHPITRFGWEARTGLAST</sequence>
<dbReference type="STRING" id="556484.B7GD30"/>
<dbReference type="eggNOG" id="KOG2665">
    <property type="taxonomic scope" value="Eukaryota"/>
</dbReference>
<dbReference type="SUPFAM" id="SSF51905">
    <property type="entry name" value="FAD/NAD(P)-binding domain"/>
    <property type="match status" value="1"/>
</dbReference>
<dbReference type="HOGENOM" id="CLU_024775_3_0_1"/>
<evidence type="ECO:0000313" key="3">
    <source>
        <dbReference type="Proteomes" id="UP000000759"/>
    </source>
</evidence>
<organism evidence="2 3">
    <name type="scientific">Phaeodactylum tricornutum (strain CCAP 1055/1)</name>
    <dbReference type="NCBI Taxonomy" id="556484"/>
    <lineage>
        <taxon>Eukaryota</taxon>
        <taxon>Sar</taxon>
        <taxon>Stramenopiles</taxon>
        <taxon>Ochrophyta</taxon>
        <taxon>Bacillariophyta</taxon>
        <taxon>Bacillariophyceae</taxon>
        <taxon>Bacillariophycidae</taxon>
        <taxon>Naviculales</taxon>
        <taxon>Phaeodactylaceae</taxon>
        <taxon>Phaeodactylum</taxon>
    </lineage>
</organism>
<gene>
    <name evidence="2" type="ORF">PHATRDRAFT_50137</name>
</gene>
<dbReference type="Gene3D" id="3.30.9.10">
    <property type="entry name" value="D-Amino Acid Oxidase, subunit A, domain 2"/>
    <property type="match status" value="1"/>
</dbReference>
<dbReference type="InParanoid" id="B7GD30"/>
<dbReference type="GeneID" id="7198841"/>
<dbReference type="InterPro" id="IPR036188">
    <property type="entry name" value="FAD/NAD-bd_sf"/>
</dbReference>
<proteinExistence type="predicted"/>
<accession>B7GD30</accession>
<dbReference type="InterPro" id="IPR006076">
    <property type="entry name" value="FAD-dep_OxRdtase"/>
</dbReference>
<protein>
    <recommendedName>
        <fullName evidence="1">FAD dependent oxidoreductase domain-containing protein</fullName>
    </recommendedName>
</protein>
<dbReference type="AlphaFoldDB" id="B7GD30"/>
<reference evidence="3" key="2">
    <citation type="submission" date="2008-08" db="EMBL/GenBank/DDBJ databases">
        <authorList>
            <consortium name="Diatom Consortium"/>
            <person name="Grigoriev I."/>
            <person name="Grimwood J."/>
            <person name="Kuo A."/>
            <person name="Otillar R.P."/>
            <person name="Salamov A."/>
            <person name="Detter J.C."/>
            <person name="Lindquist E."/>
            <person name="Shapiro H."/>
            <person name="Lucas S."/>
            <person name="Glavina del Rio T."/>
            <person name="Pitluck S."/>
            <person name="Rokhsar D."/>
            <person name="Bowler C."/>
        </authorList>
    </citation>
    <scope>GENOME REANNOTATION</scope>
    <source>
        <strain evidence="3">CCAP 1055/1</strain>
    </source>
</reference>
<keyword evidence="3" id="KW-1185">Reference proteome</keyword>
<name>B7GD30_PHATC</name>
<feature type="domain" description="FAD dependent oxidoreductase" evidence="1">
    <location>
        <begin position="9"/>
        <end position="372"/>
    </location>
</feature>
<evidence type="ECO:0000313" key="2">
    <source>
        <dbReference type="EMBL" id="EEC43425.1"/>
    </source>
</evidence>
<dbReference type="InterPro" id="IPR052745">
    <property type="entry name" value="G3P_Oxidase/Oxidoreductase"/>
</dbReference>
<dbReference type="KEGG" id="pti:PHATRDRAFT_50137"/>
<dbReference type="PANTHER" id="PTHR42720">
    <property type="entry name" value="GLYCEROL-3-PHOSPHATE DEHYDROGENASE"/>
    <property type="match status" value="1"/>
</dbReference>
<evidence type="ECO:0000259" key="1">
    <source>
        <dbReference type="Pfam" id="PF01266"/>
    </source>
</evidence>
<reference evidence="2 3" key="1">
    <citation type="journal article" date="2008" name="Nature">
        <title>The Phaeodactylum genome reveals the evolutionary history of diatom genomes.</title>
        <authorList>
            <person name="Bowler C."/>
            <person name="Allen A.E."/>
            <person name="Badger J.H."/>
            <person name="Grimwood J."/>
            <person name="Jabbari K."/>
            <person name="Kuo A."/>
            <person name="Maheswari U."/>
            <person name="Martens C."/>
            <person name="Maumus F."/>
            <person name="Otillar R.P."/>
            <person name="Rayko E."/>
            <person name="Salamov A."/>
            <person name="Vandepoele K."/>
            <person name="Beszteri B."/>
            <person name="Gruber A."/>
            <person name="Heijde M."/>
            <person name="Katinka M."/>
            <person name="Mock T."/>
            <person name="Valentin K."/>
            <person name="Verret F."/>
            <person name="Berges J.A."/>
            <person name="Brownlee C."/>
            <person name="Cadoret J.P."/>
            <person name="Chiovitti A."/>
            <person name="Choi C.J."/>
            <person name="Coesel S."/>
            <person name="De Martino A."/>
            <person name="Detter J.C."/>
            <person name="Durkin C."/>
            <person name="Falciatore A."/>
            <person name="Fournet J."/>
            <person name="Haruta M."/>
            <person name="Huysman M.J."/>
            <person name="Jenkins B.D."/>
            <person name="Jiroutova K."/>
            <person name="Jorgensen R.E."/>
            <person name="Joubert Y."/>
            <person name="Kaplan A."/>
            <person name="Kroger N."/>
            <person name="Kroth P.G."/>
            <person name="La Roche J."/>
            <person name="Lindquist E."/>
            <person name="Lommer M."/>
            <person name="Martin-Jezequel V."/>
            <person name="Lopez P.J."/>
            <person name="Lucas S."/>
            <person name="Mangogna M."/>
            <person name="McGinnis K."/>
            <person name="Medlin L.K."/>
            <person name="Montsant A."/>
            <person name="Oudot-Le Secq M.P."/>
            <person name="Napoli C."/>
            <person name="Obornik M."/>
            <person name="Parker M.S."/>
            <person name="Petit J.L."/>
            <person name="Porcel B.M."/>
            <person name="Poulsen N."/>
            <person name="Robison M."/>
            <person name="Rychlewski L."/>
            <person name="Rynearson T.A."/>
            <person name="Schmutz J."/>
            <person name="Shapiro H."/>
            <person name="Siaut M."/>
            <person name="Stanley M."/>
            <person name="Sussman M.R."/>
            <person name="Taylor A.R."/>
            <person name="Vardi A."/>
            <person name="von Dassow P."/>
            <person name="Vyverman W."/>
            <person name="Willis A."/>
            <person name="Wyrwicz L.S."/>
            <person name="Rokhsar D.S."/>
            <person name="Weissenbach J."/>
            <person name="Armbrust E.V."/>
            <person name="Green B.R."/>
            <person name="Van de Peer Y."/>
            <person name="Grigoriev I.V."/>
        </authorList>
    </citation>
    <scope>NUCLEOTIDE SEQUENCE [LARGE SCALE GENOMIC DNA]</scope>
    <source>
        <strain evidence="2 3">CCAP 1055/1</strain>
    </source>
</reference>
<dbReference type="PaxDb" id="2850-Phatr50137"/>
<dbReference type="Pfam" id="PF01266">
    <property type="entry name" value="DAO"/>
    <property type="match status" value="1"/>
</dbReference>
<dbReference type="PANTHER" id="PTHR42720:SF1">
    <property type="entry name" value="GLYCEROL 3-PHOSPHATE OXIDASE"/>
    <property type="match status" value="1"/>
</dbReference>